<feature type="region of interest" description="Disordered" evidence="5">
    <location>
        <begin position="337"/>
        <end position="366"/>
    </location>
</feature>
<evidence type="ECO:0000256" key="7">
    <source>
        <dbReference type="SAM" id="SignalP"/>
    </source>
</evidence>
<keyword evidence="7" id="KW-0732">Signal</keyword>
<proteinExistence type="predicted"/>
<feature type="transmembrane region" description="Helical" evidence="6">
    <location>
        <begin position="49"/>
        <end position="71"/>
    </location>
</feature>
<reference evidence="8 9" key="1">
    <citation type="submission" date="2012-10" db="EMBL/GenBank/DDBJ databases">
        <authorList>
            <person name="Zafar N."/>
            <person name="Inman J."/>
            <person name="Hall N."/>
            <person name="Lorenzi H."/>
            <person name="Caler E."/>
        </authorList>
    </citation>
    <scope>NUCLEOTIDE SEQUENCE [LARGE SCALE GENOMIC DNA]</scope>
    <source>
        <strain evidence="8 9">IP1</strain>
    </source>
</reference>
<evidence type="ECO:0000313" key="8">
    <source>
        <dbReference type="EMBL" id="ELP94321.1"/>
    </source>
</evidence>
<dbReference type="KEGG" id="eiv:EIN_131100"/>
<dbReference type="EMBL" id="KB206244">
    <property type="protein sequence ID" value="ELP94321.1"/>
    <property type="molecule type" value="Genomic_DNA"/>
</dbReference>
<feature type="transmembrane region" description="Helical" evidence="6">
    <location>
        <begin position="187"/>
        <end position="208"/>
    </location>
</feature>
<dbReference type="PANTHER" id="PTHR16201:SF11">
    <property type="entry name" value="PQ-LOOP REPEAT-CONTAINING PROTEIN"/>
    <property type="match status" value="1"/>
</dbReference>
<keyword evidence="4 6" id="KW-0472">Membrane</keyword>
<comment type="subcellular location">
    <subcellularLocation>
        <location evidence="1">Membrane</location>
        <topology evidence="1">Multi-pass membrane protein</topology>
    </subcellularLocation>
</comment>
<dbReference type="PANTHER" id="PTHR16201">
    <property type="entry name" value="SEVEN TRANSMEMBRANE PROTEIN 1-RELATED"/>
    <property type="match status" value="1"/>
</dbReference>
<feature type="transmembrane region" description="Helical" evidence="6">
    <location>
        <begin position="157"/>
        <end position="181"/>
    </location>
</feature>
<feature type="transmembrane region" description="Helical" evidence="6">
    <location>
        <begin position="250"/>
        <end position="269"/>
    </location>
</feature>
<dbReference type="Gene3D" id="1.20.1280.290">
    <property type="match status" value="1"/>
</dbReference>
<feature type="chain" id="PRO_5001991284" description="PQ loop repeat protein" evidence="7">
    <location>
        <begin position="26"/>
        <end position="366"/>
    </location>
</feature>
<evidence type="ECO:0000256" key="2">
    <source>
        <dbReference type="ARBA" id="ARBA00022692"/>
    </source>
</evidence>
<name>A0A0A1UD18_ENTIV</name>
<dbReference type="OMA" id="WWYALTI"/>
<keyword evidence="2 6" id="KW-0812">Transmembrane</keyword>
<dbReference type="InterPro" id="IPR051415">
    <property type="entry name" value="LAAT-1"/>
</dbReference>
<organism evidence="8 9">
    <name type="scientific">Entamoeba invadens IP1</name>
    <dbReference type="NCBI Taxonomy" id="370355"/>
    <lineage>
        <taxon>Eukaryota</taxon>
        <taxon>Amoebozoa</taxon>
        <taxon>Evosea</taxon>
        <taxon>Archamoebae</taxon>
        <taxon>Mastigamoebida</taxon>
        <taxon>Entamoebidae</taxon>
        <taxon>Entamoeba</taxon>
    </lineage>
</organism>
<dbReference type="GO" id="GO:0016020">
    <property type="term" value="C:membrane"/>
    <property type="evidence" value="ECO:0007669"/>
    <property type="project" value="UniProtKB-SubCell"/>
</dbReference>
<accession>A0A0A1UD18</accession>
<dbReference type="AlphaFoldDB" id="A0A0A1UD18"/>
<evidence type="ECO:0000256" key="5">
    <source>
        <dbReference type="SAM" id="MobiDB-lite"/>
    </source>
</evidence>
<evidence type="ECO:0000256" key="4">
    <source>
        <dbReference type="ARBA" id="ARBA00023136"/>
    </source>
</evidence>
<sequence>MGRYCAPSLTIIIVTFLLTTARSSGMDVCTDSSESSEYFYVPGMSVFEIVLGVGILIFTVISMLPQLVKIIRRQDGEGLSPTYLLFLCCNQVFAFVNSTIFNWSIMKSCSAVGINRCFPPLLSYFQMLALVSLEYPIFASFLIFYKDKKKPTFWRALAFFGLAVVFLMVCLMMILVSEYLIGMCADFTYWFGYVFGFGSAVITFFEYIPQIWRTFRTKRCGSMSLTANSIQTFGCIVITFYMFFSTKQHYTTLVSYIMSTIQHIILVSLQIKYDYIDRYVFTKYKCWKCCLNNTWADSKTRNEALPLKQNEEQTKEIEIPMTNVPVFDDKGEQIEMDNNDSKQINIKSDTEDSDETFKGNGAVLPE</sequence>
<dbReference type="RefSeq" id="XP_004261092.1">
    <property type="nucleotide sequence ID" value="XM_004261044.1"/>
</dbReference>
<feature type="transmembrane region" description="Helical" evidence="6">
    <location>
        <begin position="125"/>
        <end position="145"/>
    </location>
</feature>
<feature type="transmembrane region" description="Helical" evidence="6">
    <location>
        <begin position="220"/>
        <end position="244"/>
    </location>
</feature>
<protein>
    <recommendedName>
        <fullName evidence="10">PQ loop repeat protein</fullName>
    </recommendedName>
</protein>
<evidence type="ECO:0000313" key="9">
    <source>
        <dbReference type="Proteomes" id="UP000014680"/>
    </source>
</evidence>
<evidence type="ECO:0008006" key="10">
    <source>
        <dbReference type="Google" id="ProtNLM"/>
    </source>
</evidence>
<dbReference type="Pfam" id="PF04193">
    <property type="entry name" value="PQ-loop"/>
    <property type="match status" value="2"/>
</dbReference>
<feature type="signal peptide" evidence="7">
    <location>
        <begin position="1"/>
        <end position="25"/>
    </location>
</feature>
<dbReference type="GeneID" id="14893291"/>
<evidence type="ECO:0000256" key="1">
    <source>
        <dbReference type="ARBA" id="ARBA00004141"/>
    </source>
</evidence>
<evidence type="ECO:0000256" key="3">
    <source>
        <dbReference type="ARBA" id="ARBA00022989"/>
    </source>
</evidence>
<evidence type="ECO:0000256" key="6">
    <source>
        <dbReference type="SAM" id="Phobius"/>
    </source>
</evidence>
<dbReference type="InterPro" id="IPR006603">
    <property type="entry name" value="PQ-loop_rpt"/>
</dbReference>
<keyword evidence="3 6" id="KW-1133">Transmembrane helix</keyword>
<feature type="transmembrane region" description="Helical" evidence="6">
    <location>
        <begin position="83"/>
        <end position="105"/>
    </location>
</feature>
<dbReference type="Proteomes" id="UP000014680">
    <property type="component" value="Unassembled WGS sequence"/>
</dbReference>
<dbReference type="VEuPathDB" id="AmoebaDB:EIN_131100"/>
<dbReference type="OrthoDB" id="19344at2759"/>
<keyword evidence="9" id="KW-1185">Reference proteome</keyword>
<gene>
    <name evidence="8" type="ORF">EIN_131100</name>
</gene>
<dbReference type="SMART" id="SM00679">
    <property type="entry name" value="CTNS"/>
    <property type="match status" value="2"/>
</dbReference>